<evidence type="ECO:0000256" key="11">
    <source>
        <dbReference type="ARBA" id="ARBA00048778"/>
    </source>
</evidence>
<protein>
    <recommendedName>
        <fullName evidence="18">Mitochondrial chaperone BCS1</fullName>
    </recommendedName>
</protein>
<evidence type="ECO:0000256" key="13">
    <source>
        <dbReference type="SAM" id="Phobius"/>
    </source>
</evidence>
<evidence type="ECO:0000256" key="12">
    <source>
        <dbReference type="SAM" id="MobiDB-lite"/>
    </source>
</evidence>
<evidence type="ECO:0000256" key="8">
    <source>
        <dbReference type="ARBA" id="ARBA00022989"/>
    </source>
</evidence>
<dbReference type="AlphaFoldDB" id="A0AAN7UHY3"/>
<feature type="region of interest" description="Disordered" evidence="12">
    <location>
        <begin position="381"/>
        <end position="420"/>
    </location>
</feature>
<feature type="region of interest" description="Disordered" evidence="12">
    <location>
        <begin position="573"/>
        <end position="719"/>
    </location>
</feature>
<evidence type="ECO:0000256" key="6">
    <source>
        <dbReference type="ARBA" id="ARBA00022801"/>
    </source>
</evidence>
<keyword evidence="9" id="KW-0496">Mitochondrion</keyword>
<comment type="subcellular location">
    <subcellularLocation>
        <location evidence="1">Mitochondrion inner membrane</location>
        <topology evidence="1">Single-pass membrane protein</topology>
    </subcellularLocation>
</comment>
<dbReference type="SMART" id="SM01024">
    <property type="entry name" value="BCS1_N"/>
    <property type="match status" value="1"/>
</dbReference>
<name>A0AAN7UHY3_9PEZI</name>
<feature type="compositionally biased region" description="Basic and acidic residues" evidence="12">
    <location>
        <begin position="573"/>
        <end position="593"/>
    </location>
</feature>
<comment type="similarity">
    <text evidence="2">Belongs to the AAA ATPase family. BCS1 subfamily.</text>
</comment>
<evidence type="ECO:0000313" key="17">
    <source>
        <dbReference type="Proteomes" id="UP001305414"/>
    </source>
</evidence>
<feature type="domain" description="AAA+ ATPase" evidence="14">
    <location>
        <begin position="314"/>
        <end position="474"/>
    </location>
</feature>
<evidence type="ECO:0000256" key="9">
    <source>
        <dbReference type="ARBA" id="ARBA00023128"/>
    </source>
</evidence>
<feature type="compositionally biased region" description="Basic and acidic residues" evidence="12">
    <location>
        <begin position="620"/>
        <end position="649"/>
    </location>
</feature>
<dbReference type="Pfam" id="PF08740">
    <property type="entry name" value="BCS1_N"/>
    <property type="match status" value="1"/>
</dbReference>
<evidence type="ECO:0000256" key="3">
    <source>
        <dbReference type="ARBA" id="ARBA00022692"/>
    </source>
</evidence>
<evidence type="ECO:0000256" key="7">
    <source>
        <dbReference type="ARBA" id="ARBA00022840"/>
    </source>
</evidence>
<evidence type="ECO:0008006" key="18">
    <source>
        <dbReference type="Google" id="ProtNLM"/>
    </source>
</evidence>
<dbReference type="GO" id="GO:0005524">
    <property type="term" value="F:ATP binding"/>
    <property type="evidence" value="ECO:0007669"/>
    <property type="project" value="UniProtKB-KW"/>
</dbReference>
<feature type="compositionally biased region" description="Low complexity" evidence="12">
    <location>
        <begin position="409"/>
        <end position="419"/>
    </location>
</feature>
<gene>
    <name evidence="16" type="ORF">RRF57_001919</name>
</gene>
<dbReference type="GO" id="GO:0016887">
    <property type="term" value="F:ATP hydrolysis activity"/>
    <property type="evidence" value="ECO:0007669"/>
    <property type="project" value="InterPro"/>
</dbReference>
<dbReference type="GO" id="GO:0005743">
    <property type="term" value="C:mitochondrial inner membrane"/>
    <property type="evidence" value="ECO:0007669"/>
    <property type="project" value="UniProtKB-SubCell"/>
</dbReference>
<feature type="transmembrane region" description="Helical" evidence="13">
    <location>
        <begin position="75"/>
        <end position="98"/>
    </location>
</feature>
<dbReference type="PANTHER" id="PTHR23070">
    <property type="entry name" value="BCS1 AAA-TYPE ATPASE"/>
    <property type="match status" value="1"/>
</dbReference>
<dbReference type="InterPro" id="IPR003593">
    <property type="entry name" value="AAA+_ATPase"/>
</dbReference>
<keyword evidence="4" id="KW-0547">Nucleotide-binding</keyword>
<proteinExistence type="inferred from homology"/>
<keyword evidence="5" id="KW-0999">Mitochondrion inner membrane</keyword>
<reference evidence="16 17" key="1">
    <citation type="submission" date="2023-10" db="EMBL/GenBank/DDBJ databases">
        <title>Draft genome sequence of Xylaria bambusicola isolate GMP-LS, the root and basal stem rot pathogen of sugarcane in Indonesia.</title>
        <authorList>
            <person name="Selvaraj P."/>
            <person name="Muralishankar V."/>
            <person name="Muruganantham S."/>
            <person name="Sp S."/>
            <person name="Haryani S."/>
            <person name="Lau K.J.X."/>
            <person name="Naqvi N.I."/>
        </authorList>
    </citation>
    <scope>NUCLEOTIDE SEQUENCE [LARGE SCALE GENOMIC DNA]</scope>
    <source>
        <strain evidence="16">GMP-LS</strain>
    </source>
</reference>
<evidence type="ECO:0000256" key="2">
    <source>
        <dbReference type="ARBA" id="ARBA00007448"/>
    </source>
</evidence>
<dbReference type="SMART" id="SM00382">
    <property type="entry name" value="AAA"/>
    <property type="match status" value="1"/>
</dbReference>
<keyword evidence="10 13" id="KW-0472">Membrane</keyword>
<keyword evidence="7" id="KW-0067">ATP-binding</keyword>
<comment type="caution">
    <text evidence="16">The sequence shown here is derived from an EMBL/GenBank/DDBJ whole genome shotgun (WGS) entry which is preliminary data.</text>
</comment>
<dbReference type="Gene3D" id="3.40.50.300">
    <property type="entry name" value="P-loop containing nucleotide triphosphate hydrolases"/>
    <property type="match status" value="1"/>
</dbReference>
<accession>A0AAN7UHY3</accession>
<keyword evidence="6" id="KW-0378">Hydrolase</keyword>
<dbReference type="SUPFAM" id="SSF52540">
    <property type="entry name" value="P-loop containing nucleoside triphosphate hydrolases"/>
    <property type="match status" value="1"/>
</dbReference>
<dbReference type="InterPro" id="IPR027417">
    <property type="entry name" value="P-loop_NTPase"/>
</dbReference>
<feature type="compositionally biased region" description="Basic and acidic residues" evidence="12">
    <location>
        <begin position="689"/>
        <end position="707"/>
    </location>
</feature>
<keyword evidence="3 13" id="KW-0812">Transmembrane</keyword>
<evidence type="ECO:0000256" key="10">
    <source>
        <dbReference type="ARBA" id="ARBA00023136"/>
    </source>
</evidence>
<comment type="catalytic activity">
    <reaction evidence="11">
        <text>ATP + H2O = ADP + phosphate + H(+)</text>
        <dbReference type="Rhea" id="RHEA:13065"/>
        <dbReference type="ChEBI" id="CHEBI:15377"/>
        <dbReference type="ChEBI" id="CHEBI:15378"/>
        <dbReference type="ChEBI" id="CHEBI:30616"/>
        <dbReference type="ChEBI" id="CHEBI:43474"/>
        <dbReference type="ChEBI" id="CHEBI:456216"/>
    </reaction>
    <physiologicalReaction direction="left-to-right" evidence="11">
        <dbReference type="Rhea" id="RHEA:13066"/>
    </physiologicalReaction>
</comment>
<dbReference type="PROSITE" id="PS00674">
    <property type="entry name" value="AAA"/>
    <property type="match status" value="1"/>
</dbReference>
<dbReference type="EMBL" id="JAWHQM010000003">
    <property type="protein sequence ID" value="KAK5626204.1"/>
    <property type="molecule type" value="Genomic_DNA"/>
</dbReference>
<dbReference type="InterPro" id="IPR003959">
    <property type="entry name" value="ATPase_AAA_core"/>
</dbReference>
<feature type="domain" description="BCS1 N-terminal" evidence="15">
    <location>
        <begin position="81"/>
        <end position="281"/>
    </location>
</feature>
<keyword evidence="8 13" id="KW-1133">Transmembrane helix</keyword>
<dbReference type="InterPro" id="IPR003960">
    <property type="entry name" value="ATPase_AAA_CS"/>
</dbReference>
<evidence type="ECO:0000256" key="5">
    <source>
        <dbReference type="ARBA" id="ARBA00022792"/>
    </source>
</evidence>
<feature type="compositionally biased region" description="Basic residues" evidence="12">
    <location>
        <begin position="594"/>
        <end position="619"/>
    </location>
</feature>
<sequence length="719" mass="82575">MAKKPHIRSLSRFSGSHLMADPSLSSCPSYGAGPTQDAAFPGSPPPQLALLDMFFPGFSMFAGAFQRYFYVDLNLYIPLLLFLSMFIVCWNYASGYLWDQVETHFMSVVDIRIDDEIYNILMAWVATQRFSQGARKFVVNTSLSSRSWYLWRWNDDDDDDDDEHGYGEGSSNDRKKKKALSYTPSFGSHYFWYRGRLLLFRRLPNREQNSFMHVSEREEISISCFGRNPWILKELLLEAREKYLLKDEHKTQIYRGTTKAMSSEPSWQRCMSRASRPFSTVILNEERKKELIDDVTDYLNPMTQRWYANRGIPYRRGYLLHGPPGTGKSSLSLALAGFFKLRIYIVSLSSVNATEENLGNLFAELPRRCVVLLEDIDSAGLTHTRENDNKNPSPPPKEEEMEPGQITRGNGNTNDNNNTPSFRLSLSGLLNILDGVASQEGRILIMTTNHPEKLDKALIRPGRVDMVIGFGLADEYMIINIFRNIFAYLEGDDGPEVEKYIKLTPEEREVAMEKRKKERLVHDSKIEELAKIFASKIPAHEFSPAELQGHLMKNKHNPQNAIDTAEEFIEKTRAEHKEKERKAAEEKRKAEEKKKRKMKIKKRRKRRRRPRKKRRKREKVKAEMEKKKAEEEAKKSGEKKKNEKDKEATESNNEASSDAKPDVSPDPATKSATTACEKMSPVAPSVDRIIVREDKKSDDDEGSRHDSGYGTPLSETHEA</sequence>
<dbReference type="Pfam" id="PF00004">
    <property type="entry name" value="AAA"/>
    <property type="match status" value="2"/>
</dbReference>
<keyword evidence="17" id="KW-1185">Reference proteome</keyword>
<evidence type="ECO:0000256" key="1">
    <source>
        <dbReference type="ARBA" id="ARBA00004434"/>
    </source>
</evidence>
<evidence type="ECO:0000313" key="16">
    <source>
        <dbReference type="EMBL" id="KAK5626204.1"/>
    </source>
</evidence>
<evidence type="ECO:0000259" key="14">
    <source>
        <dbReference type="SMART" id="SM00382"/>
    </source>
</evidence>
<evidence type="ECO:0000256" key="4">
    <source>
        <dbReference type="ARBA" id="ARBA00022741"/>
    </source>
</evidence>
<evidence type="ECO:0000259" key="15">
    <source>
        <dbReference type="SMART" id="SM01024"/>
    </source>
</evidence>
<dbReference type="InterPro" id="IPR050747">
    <property type="entry name" value="Mitochondrial_chaperone_BCS1"/>
</dbReference>
<dbReference type="InterPro" id="IPR014851">
    <property type="entry name" value="BCS1_N"/>
</dbReference>
<organism evidence="16 17">
    <name type="scientific">Xylaria bambusicola</name>
    <dbReference type="NCBI Taxonomy" id="326684"/>
    <lineage>
        <taxon>Eukaryota</taxon>
        <taxon>Fungi</taxon>
        <taxon>Dikarya</taxon>
        <taxon>Ascomycota</taxon>
        <taxon>Pezizomycotina</taxon>
        <taxon>Sordariomycetes</taxon>
        <taxon>Xylariomycetidae</taxon>
        <taxon>Xylariales</taxon>
        <taxon>Xylariaceae</taxon>
        <taxon>Xylaria</taxon>
    </lineage>
</organism>
<dbReference type="Pfam" id="PF25426">
    <property type="entry name" value="AAA_lid_BCS1"/>
    <property type="match status" value="1"/>
</dbReference>
<dbReference type="Proteomes" id="UP001305414">
    <property type="component" value="Unassembled WGS sequence"/>
</dbReference>
<dbReference type="InterPro" id="IPR057495">
    <property type="entry name" value="AAA_lid_BCS1"/>
</dbReference>